<dbReference type="AlphaFoldDB" id="A0AAW0WVU8"/>
<comment type="caution">
    <text evidence="2">The sequence shown here is derived from an EMBL/GenBank/DDBJ whole genome shotgun (WGS) entry which is preliminary data.</text>
</comment>
<name>A0AAW0WVU8_CHEQU</name>
<protein>
    <submittedName>
        <fullName evidence="2">Uncharacterized protein</fullName>
    </submittedName>
</protein>
<sequence length="607" mass="69139">MSERMDSCLHTWAISLTRHHKVFSRDHPLIPEHFSKLTCDTNLQPVLSYLVRHVRSPEERRLIKLNLKQARFRKQVRDGQEMSASEERFKIKAAVVDAVSAVDAEVTEIQQLSQKKEELRQKEVEIKRRTMLMKVVWEERNKEVSHCQLWNSQLSSLIEKESDKKNSKDKRTDLMLQLRSNLLDLERLHHSVINNRFNSDSIHQQKVCLWEQIRVTLDNWNPRVLLDGILSEVRESTRRLHSQVQLVDLARDARELRLKCESDGSFIDEMNPGGVIESVRELLGQMSAAHVKLYVEAHQADQAALSLTRAISALNNNIASVARRTYCEDALATAVINMVKENISLAGEHAALNTAQALTASLQERADVAARARDAVTAKHAKIMSFNKEVQDGVESIQCLAVNIRGGWLSIKDHLGQLKSSISETLSCTTYPTPTSPHSLSNECEVFTSVPLSYLLTTNIEECEMKQKARMSTTSLMWYDQDTVEAGWEALSQLCSGMHCWEDVYNTVHERLNMAHSFHIQMEQLGTVREAMSSVQKKTQILSSQEMKELSMHVEENDKTLHEEVTHLTETLEQMLSTGSKNLTVVNNLITDWWEQPAKSIKIIGTS</sequence>
<dbReference type="EMBL" id="JARKIK010000046">
    <property type="protein sequence ID" value="KAK8735757.1"/>
    <property type="molecule type" value="Genomic_DNA"/>
</dbReference>
<dbReference type="GO" id="GO:0007098">
    <property type="term" value="P:centrosome cycle"/>
    <property type="evidence" value="ECO:0007669"/>
    <property type="project" value="TreeGrafter"/>
</dbReference>
<evidence type="ECO:0000313" key="3">
    <source>
        <dbReference type="Proteomes" id="UP001445076"/>
    </source>
</evidence>
<reference evidence="2" key="2">
    <citation type="submission" date="2024-01" db="EMBL/GenBank/DDBJ databases">
        <authorList>
            <person name="He J."/>
            <person name="Wang M."/>
            <person name="Zheng J."/>
            <person name="Liu Z."/>
        </authorList>
    </citation>
    <scope>NUCLEOTIDE SEQUENCE</scope>
    <source>
        <strain evidence="2">ZL_2023a</strain>
        <tissue evidence="2">Muscle</tissue>
    </source>
</reference>
<accession>A0AAW0WVU8</accession>
<dbReference type="GO" id="GO:0070652">
    <property type="term" value="C:HAUS complex"/>
    <property type="evidence" value="ECO:0007669"/>
    <property type="project" value="InterPro"/>
</dbReference>
<proteinExistence type="predicted"/>
<dbReference type="Proteomes" id="UP001445076">
    <property type="component" value="Unassembled WGS sequence"/>
</dbReference>
<dbReference type="GO" id="GO:0005813">
    <property type="term" value="C:centrosome"/>
    <property type="evidence" value="ECO:0007669"/>
    <property type="project" value="TreeGrafter"/>
</dbReference>
<dbReference type="GO" id="GO:0051225">
    <property type="term" value="P:spindle assembly"/>
    <property type="evidence" value="ECO:0007669"/>
    <property type="project" value="InterPro"/>
</dbReference>
<dbReference type="PANTHER" id="PTHR28588">
    <property type="entry name" value="HAUS AUGMIN-LIKE COMPLEX SUBUNIT 5"/>
    <property type="match status" value="1"/>
</dbReference>
<evidence type="ECO:0000256" key="1">
    <source>
        <dbReference type="SAM" id="Coils"/>
    </source>
</evidence>
<reference evidence="2 3" key="1">
    <citation type="journal article" date="2024" name="BMC Genomics">
        <title>Genome assembly of redclaw crayfish (Cherax quadricarinatus) provides insights into its immune adaptation and hypoxia tolerance.</title>
        <authorList>
            <person name="Liu Z."/>
            <person name="Zheng J."/>
            <person name="Li H."/>
            <person name="Fang K."/>
            <person name="Wang S."/>
            <person name="He J."/>
            <person name="Zhou D."/>
            <person name="Weng S."/>
            <person name="Chi M."/>
            <person name="Gu Z."/>
            <person name="He J."/>
            <person name="Li F."/>
            <person name="Wang M."/>
        </authorList>
    </citation>
    <scope>NUCLEOTIDE SEQUENCE [LARGE SCALE GENOMIC DNA]</scope>
    <source>
        <strain evidence="2">ZL_2023a</strain>
    </source>
</reference>
<keyword evidence="1" id="KW-0175">Coiled coil</keyword>
<dbReference type="InterPro" id="IPR029131">
    <property type="entry name" value="HAUS5"/>
</dbReference>
<evidence type="ECO:0000313" key="2">
    <source>
        <dbReference type="EMBL" id="KAK8735757.1"/>
    </source>
</evidence>
<organism evidence="2 3">
    <name type="scientific">Cherax quadricarinatus</name>
    <name type="common">Australian red claw crayfish</name>
    <dbReference type="NCBI Taxonomy" id="27406"/>
    <lineage>
        <taxon>Eukaryota</taxon>
        <taxon>Metazoa</taxon>
        <taxon>Ecdysozoa</taxon>
        <taxon>Arthropoda</taxon>
        <taxon>Crustacea</taxon>
        <taxon>Multicrustacea</taxon>
        <taxon>Malacostraca</taxon>
        <taxon>Eumalacostraca</taxon>
        <taxon>Eucarida</taxon>
        <taxon>Decapoda</taxon>
        <taxon>Pleocyemata</taxon>
        <taxon>Astacidea</taxon>
        <taxon>Parastacoidea</taxon>
        <taxon>Parastacidae</taxon>
        <taxon>Cherax</taxon>
    </lineage>
</organism>
<keyword evidence="3" id="KW-1185">Reference proteome</keyword>
<dbReference type="EMBL" id="JARKIK010000046">
    <property type="protein sequence ID" value="KAK8735759.1"/>
    <property type="molecule type" value="Genomic_DNA"/>
</dbReference>
<feature type="coiled-coil region" evidence="1">
    <location>
        <begin position="102"/>
        <end position="129"/>
    </location>
</feature>
<dbReference type="PANTHER" id="PTHR28588:SF1">
    <property type="entry name" value="HAUS AUGMIN-LIKE COMPLEX SUBUNIT 5"/>
    <property type="match status" value="1"/>
</dbReference>
<gene>
    <name evidence="2" type="ORF">OTU49_005305</name>
</gene>
<dbReference type="Pfam" id="PF14817">
    <property type="entry name" value="HAUS5"/>
    <property type="match status" value="1"/>
</dbReference>